<feature type="coiled-coil region" evidence="1">
    <location>
        <begin position="163"/>
        <end position="190"/>
    </location>
</feature>
<accession>A0A8H4QY45</accession>
<feature type="region of interest" description="Disordered" evidence="2">
    <location>
        <begin position="1"/>
        <end position="134"/>
    </location>
</feature>
<dbReference type="AlphaFoldDB" id="A0A8H4QY45"/>
<organism evidence="3 4">
    <name type="scientific">Agrocybe pediades</name>
    <dbReference type="NCBI Taxonomy" id="84607"/>
    <lineage>
        <taxon>Eukaryota</taxon>
        <taxon>Fungi</taxon>
        <taxon>Dikarya</taxon>
        <taxon>Basidiomycota</taxon>
        <taxon>Agaricomycotina</taxon>
        <taxon>Agaricomycetes</taxon>
        <taxon>Agaricomycetidae</taxon>
        <taxon>Agaricales</taxon>
        <taxon>Agaricineae</taxon>
        <taxon>Strophariaceae</taxon>
        <taxon>Agrocybe</taxon>
    </lineage>
</organism>
<evidence type="ECO:0000313" key="4">
    <source>
        <dbReference type="Proteomes" id="UP000521872"/>
    </source>
</evidence>
<feature type="compositionally biased region" description="Low complexity" evidence="2">
    <location>
        <begin position="111"/>
        <end position="129"/>
    </location>
</feature>
<evidence type="ECO:0000313" key="3">
    <source>
        <dbReference type="EMBL" id="KAF4619652.1"/>
    </source>
</evidence>
<comment type="caution">
    <text evidence="3">The sequence shown here is derived from an EMBL/GenBank/DDBJ whole genome shotgun (WGS) entry which is preliminary data.</text>
</comment>
<dbReference type="EMBL" id="JAACJL010000016">
    <property type="protein sequence ID" value="KAF4619652.1"/>
    <property type="molecule type" value="Genomic_DNA"/>
</dbReference>
<sequence length="343" mass="36232">MPTPTASSDKSTAASRGRNVASKPLNAAAASATSKSKTATPVSATDKTSRTPSESSNASVKSSTSARNGKVGNEAASTSRTPSETGFKVTKLSSSTVTLQTTWSPKPISEPPKTAAASSSGPAPTQPSTNASDPLQLAAQVYPWAYMSSTLDACFDNAETTAKNDLEGRAKELAAEESEAADKRERLEAERSIEFYDELGSDAFATKAPAIMKLFHSHGDACNRIETEALKLAMRDAPDPPEEEPLKVYQDMLSDLEELHTEATSLQESIIELTESTATSTDEASQQAEDVSSARSQVTGVFSACLPVLRARIANLSMAQELIDSALENVSLGLRMESMGLND</sequence>
<feature type="compositionally biased region" description="Polar residues" evidence="2">
    <location>
        <begin position="91"/>
        <end position="104"/>
    </location>
</feature>
<feature type="compositionally biased region" description="Polar residues" evidence="2">
    <location>
        <begin position="75"/>
        <end position="84"/>
    </location>
</feature>
<feature type="coiled-coil region" evidence="1">
    <location>
        <begin position="249"/>
        <end position="276"/>
    </location>
</feature>
<evidence type="ECO:0000256" key="2">
    <source>
        <dbReference type="SAM" id="MobiDB-lite"/>
    </source>
</evidence>
<gene>
    <name evidence="3" type="ORF">D9613_004948</name>
</gene>
<keyword evidence="1" id="KW-0175">Coiled coil</keyword>
<keyword evidence="4" id="KW-1185">Reference proteome</keyword>
<reference evidence="3 4" key="1">
    <citation type="submission" date="2019-12" db="EMBL/GenBank/DDBJ databases">
        <authorList>
            <person name="Floudas D."/>
            <person name="Bentzer J."/>
            <person name="Ahren D."/>
            <person name="Johansson T."/>
            <person name="Persson P."/>
            <person name="Tunlid A."/>
        </authorList>
    </citation>
    <scope>NUCLEOTIDE SEQUENCE [LARGE SCALE GENOMIC DNA]</scope>
    <source>
        <strain evidence="3 4">CBS 102.39</strain>
    </source>
</reference>
<feature type="compositionally biased region" description="Low complexity" evidence="2">
    <location>
        <begin position="53"/>
        <end position="65"/>
    </location>
</feature>
<proteinExistence type="predicted"/>
<name>A0A8H4QY45_9AGAR</name>
<feature type="compositionally biased region" description="Polar residues" evidence="2">
    <location>
        <begin position="1"/>
        <end position="14"/>
    </location>
</feature>
<feature type="compositionally biased region" description="Low complexity" evidence="2">
    <location>
        <begin position="19"/>
        <end position="45"/>
    </location>
</feature>
<protein>
    <submittedName>
        <fullName evidence="3">Uncharacterized protein</fullName>
    </submittedName>
</protein>
<dbReference type="Proteomes" id="UP000521872">
    <property type="component" value="Unassembled WGS sequence"/>
</dbReference>
<evidence type="ECO:0000256" key="1">
    <source>
        <dbReference type="SAM" id="Coils"/>
    </source>
</evidence>